<dbReference type="Proteomes" id="UP000092598">
    <property type="component" value="Chromosome"/>
</dbReference>
<dbReference type="STRING" id="1915.SLINC_3627"/>
<organism evidence="1 2">
    <name type="scientific">Streptomyces lincolnensis</name>
    <dbReference type="NCBI Taxonomy" id="1915"/>
    <lineage>
        <taxon>Bacteria</taxon>
        <taxon>Bacillati</taxon>
        <taxon>Actinomycetota</taxon>
        <taxon>Actinomycetes</taxon>
        <taxon>Kitasatosporales</taxon>
        <taxon>Streptomycetaceae</taxon>
        <taxon>Streptomyces</taxon>
    </lineage>
</organism>
<reference evidence="1 2" key="1">
    <citation type="submission" date="2016-07" db="EMBL/GenBank/DDBJ databases">
        <title>Enhancement of antibiotic productionsby engineered nitrateutilization in actinobacteria.</title>
        <authorList>
            <person name="Meng S.C."/>
        </authorList>
    </citation>
    <scope>NUCLEOTIDE SEQUENCE [LARGE SCALE GENOMIC DNA]</scope>
    <source>
        <strain evidence="1 2">NRRL 2936</strain>
    </source>
</reference>
<protein>
    <submittedName>
        <fullName evidence="1">Uncharacterized protein</fullName>
    </submittedName>
</protein>
<dbReference type="AlphaFoldDB" id="A0A1B1MB74"/>
<accession>A0A1B1MB74</accession>
<dbReference type="OrthoDB" id="4337460at2"/>
<evidence type="ECO:0000313" key="1">
    <source>
        <dbReference type="EMBL" id="ANS65851.1"/>
    </source>
</evidence>
<dbReference type="EMBL" id="CP016438">
    <property type="protein sequence ID" value="ANS65851.1"/>
    <property type="molecule type" value="Genomic_DNA"/>
</dbReference>
<proteinExistence type="predicted"/>
<dbReference type="RefSeq" id="WP_067434314.1">
    <property type="nucleotide sequence ID" value="NZ_CP016438.1"/>
</dbReference>
<name>A0A1B1MB74_STRLN</name>
<sequence>MPAHASIYQLLGMAFLALVTVAWGIGLALMLSRGRERAALWRAGQTLSALPRQREVGPPRESVELSPAERDAFAVLVRRLGADR</sequence>
<gene>
    <name evidence="1" type="ORF">SLINC_3627</name>
</gene>
<dbReference type="KEGG" id="sls:SLINC_3627"/>
<keyword evidence="2" id="KW-1185">Reference proteome</keyword>
<evidence type="ECO:0000313" key="2">
    <source>
        <dbReference type="Proteomes" id="UP000092598"/>
    </source>
</evidence>